<dbReference type="RefSeq" id="WP_241793548.1">
    <property type="nucleotide sequence ID" value="NZ_JALBUU010000042.1"/>
</dbReference>
<feature type="domain" description="Phasin" evidence="2">
    <location>
        <begin position="45"/>
        <end position="141"/>
    </location>
</feature>
<evidence type="ECO:0000259" key="2">
    <source>
        <dbReference type="Pfam" id="PF09361"/>
    </source>
</evidence>
<dbReference type="NCBIfam" id="TIGR01841">
    <property type="entry name" value="phasin"/>
    <property type="match status" value="1"/>
</dbReference>
<evidence type="ECO:0000256" key="1">
    <source>
        <dbReference type="SAM" id="MobiDB-lite"/>
    </source>
</evidence>
<comment type="caution">
    <text evidence="3">The sequence shown here is derived from an EMBL/GenBank/DDBJ whole genome shotgun (WGS) entry which is preliminary data.</text>
</comment>
<sequence length="154" mass="16094">MLQRSISASLQVPGRSPGSTATMTAHITHWQPTADAMAKTTQAATQFGRSNLEALTQSAQASLAGMQDLSRLYVAAVQGLMQQTMESTKAFAGAKAPQDVLAVQASLTRASIERMLGEGAKLQQAAQKMVEQASAPLTRRVAAAAQQAKLAQAA</sequence>
<gene>
    <name evidence="3" type="ORF">MON41_18520</name>
</gene>
<dbReference type="EMBL" id="JALBUU010000042">
    <property type="protein sequence ID" value="MCI0755681.1"/>
    <property type="molecule type" value="Genomic_DNA"/>
</dbReference>
<evidence type="ECO:0000313" key="3">
    <source>
        <dbReference type="EMBL" id="MCI0755681.1"/>
    </source>
</evidence>
<protein>
    <submittedName>
        <fullName evidence="3">Phasin family protein</fullName>
    </submittedName>
</protein>
<proteinExistence type="predicted"/>
<dbReference type="InterPro" id="IPR018968">
    <property type="entry name" value="Phasin"/>
</dbReference>
<dbReference type="Pfam" id="PF09361">
    <property type="entry name" value="Phasin_2"/>
    <property type="match status" value="1"/>
</dbReference>
<reference evidence="3 4" key="1">
    <citation type="submission" date="2022-03" db="EMBL/GenBank/DDBJ databases">
        <title>Complete genome analysis of Roseomonas KG 17.1 : a prolific producer of plant growth promoters.</title>
        <authorList>
            <person name="Saadouli I."/>
            <person name="Najjari A."/>
            <person name="Mosbah A."/>
            <person name="Ouzari H.I."/>
        </authorList>
    </citation>
    <scope>NUCLEOTIDE SEQUENCE [LARGE SCALE GENOMIC DNA]</scope>
    <source>
        <strain evidence="3 4">KG17-1</strain>
    </source>
</reference>
<dbReference type="Proteomes" id="UP001201985">
    <property type="component" value="Unassembled WGS sequence"/>
</dbReference>
<accession>A0ABS9W8X7</accession>
<feature type="compositionally biased region" description="Polar residues" evidence="1">
    <location>
        <begin position="1"/>
        <end position="10"/>
    </location>
</feature>
<name>A0ABS9W8X7_9PROT</name>
<organism evidence="3 4">
    <name type="scientific">Teichococcus vastitatis</name>
    <dbReference type="NCBI Taxonomy" id="2307076"/>
    <lineage>
        <taxon>Bacteria</taxon>
        <taxon>Pseudomonadati</taxon>
        <taxon>Pseudomonadota</taxon>
        <taxon>Alphaproteobacteria</taxon>
        <taxon>Acetobacterales</taxon>
        <taxon>Roseomonadaceae</taxon>
        <taxon>Roseomonas</taxon>
    </lineage>
</organism>
<dbReference type="InterPro" id="IPR010127">
    <property type="entry name" value="Phasin_subfam-1"/>
</dbReference>
<keyword evidence="4" id="KW-1185">Reference proteome</keyword>
<evidence type="ECO:0000313" key="4">
    <source>
        <dbReference type="Proteomes" id="UP001201985"/>
    </source>
</evidence>
<feature type="region of interest" description="Disordered" evidence="1">
    <location>
        <begin position="1"/>
        <end position="21"/>
    </location>
</feature>